<dbReference type="PANTHER" id="PTHR42852:SF6">
    <property type="entry name" value="THIOL:DISULFIDE INTERCHANGE PROTEIN DSBE"/>
    <property type="match status" value="1"/>
</dbReference>
<dbReference type="Gene3D" id="3.40.30.10">
    <property type="entry name" value="Glutaredoxin"/>
    <property type="match status" value="1"/>
</dbReference>
<keyword evidence="6" id="KW-0732">Signal</keyword>
<keyword evidence="2" id="KW-0201">Cytochrome c-type biogenesis</keyword>
<evidence type="ECO:0000256" key="6">
    <source>
        <dbReference type="SAM" id="SignalP"/>
    </source>
</evidence>
<dbReference type="GO" id="GO:0016491">
    <property type="term" value="F:oxidoreductase activity"/>
    <property type="evidence" value="ECO:0007669"/>
    <property type="project" value="InterPro"/>
</dbReference>
<dbReference type="InterPro" id="IPR017937">
    <property type="entry name" value="Thioredoxin_CS"/>
</dbReference>
<evidence type="ECO:0000256" key="4">
    <source>
        <dbReference type="ARBA" id="ARBA00023284"/>
    </source>
</evidence>
<evidence type="ECO:0000259" key="7">
    <source>
        <dbReference type="PROSITE" id="PS51352"/>
    </source>
</evidence>
<organism evidence="8 9">
    <name type="scientific">Bythopirellula polymerisocia</name>
    <dbReference type="NCBI Taxonomy" id="2528003"/>
    <lineage>
        <taxon>Bacteria</taxon>
        <taxon>Pseudomonadati</taxon>
        <taxon>Planctomycetota</taxon>
        <taxon>Planctomycetia</taxon>
        <taxon>Pirellulales</taxon>
        <taxon>Lacipirellulaceae</taxon>
        <taxon>Bythopirellula</taxon>
    </lineage>
</organism>
<evidence type="ECO:0000256" key="2">
    <source>
        <dbReference type="ARBA" id="ARBA00022748"/>
    </source>
</evidence>
<keyword evidence="3" id="KW-1015">Disulfide bond</keyword>
<evidence type="ECO:0000256" key="3">
    <source>
        <dbReference type="ARBA" id="ARBA00023157"/>
    </source>
</evidence>
<comment type="caution">
    <text evidence="8">The sequence shown here is derived from an EMBL/GenBank/DDBJ whole genome shotgun (WGS) entry which is preliminary data.</text>
</comment>
<dbReference type="InterPro" id="IPR013766">
    <property type="entry name" value="Thioredoxin_domain"/>
</dbReference>
<feature type="domain" description="Thioredoxin" evidence="7">
    <location>
        <begin position="231"/>
        <end position="393"/>
    </location>
</feature>
<keyword evidence="4" id="KW-0676">Redox-active center</keyword>
<dbReference type="Proteomes" id="UP000318437">
    <property type="component" value="Unassembled WGS sequence"/>
</dbReference>
<dbReference type="Pfam" id="PF08534">
    <property type="entry name" value="Redoxin"/>
    <property type="match status" value="1"/>
</dbReference>
<dbReference type="PANTHER" id="PTHR42852">
    <property type="entry name" value="THIOL:DISULFIDE INTERCHANGE PROTEIN DSBE"/>
    <property type="match status" value="1"/>
</dbReference>
<feature type="signal peptide" evidence="6">
    <location>
        <begin position="1"/>
        <end position="34"/>
    </location>
</feature>
<name>A0A5C6CUV3_9BACT</name>
<gene>
    <name evidence="8" type="primary">resA_2</name>
    <name evidence="8" type="ORF">Pla144_14950</name>
</gene>
<dbReference type="InterPro" id="IPR013740">
    <property type="entry name" value="Redoxin"/>
</dbReference>
<accession>A0A5C6CUV3</accession>
<dbReference type="EMBL" id="SJPS01000002">
    <property type="protein sequence ID" value="TWU28208.1"/>
    <property type="molecule type" value="Genomic_DNA"/>
</dbReference>
<sequence precursor="true">MNFQDKPSVRPFCICLMPVIALLTMTSIPQFTFAQPAPINLADKDADSIPVPADAQTAEELFEFMDGLGEMEPEGKSDEEVIDHQKKIFRTVLNAANKILTMEITNEQAVEASFYRLQALQYLRELGEPGAPDLFGQAIQAALADERPEVNDIGMKFNIELGLGMWNKLDEAQRNEVIDSLIAFVTRGTPDGKNLQMVMSVVDFLGDRGGSAQAKRLLDATIPIYKNSDDPDLQQIVPMLEGIARRMALPGNPILVEGTLLDGTKFDWSSYRGKVVLVDFWATWCGPCRAEVPNVLKLYEAYHGKGFDVVGISLDEKREQAQSYIQQTGIPWVTIFSENDAQRGWEQPLAVYYGITGIPRAILVDQAGKVVSMNARGPILERELRKLLGEPQASHEASPESQTIEVAKPVLSD</sequence>
<evidence type="ECO:0000313" key="8">
    <source>
        <dbReference type="EMBL" id="TWU28208.1"/>
    </source>
</evidence>
<keyword evidence="9" id="KW-1185">Reference proteome</keyword>
<dbReference type="AlphaFoldDB" id="A0A5C6CUV3"/>
<reference evidence="8 9" key="1">
    <citation type="submission" date="2019-02" db="EMBL/GenBank/DDBJ databases">
        <title>Deep-cultivation of Planctomycetes and their phenomic and genomic characterization uncovers novel biology.</title>
        <authorList>
            <person name="Wiegand S."/>
            <person name="Jogler M."/>
            <person name="Boedeker C."/>
            <person name="Pinto D."/>
            <person name="Vollmers J."/>
            <person name="Rivas-Marin E."/>
            <person name="Kohn T."/>
            <person name="Peeters S.H."/>
            <person name="Heuer A."/>
            <person name="Rast P."/>
            <person name="Oberbeckmann S."/>
            <person name="Bunk B."/>
            <person name="Jeske O."/>
            <person name="Meyerdierks A."/>
            <person name="Storesund J.E."/>
            <person name="Kallscheuer N."/>
            <person name="Luecker S."/>
            <person name="Lage O.M."/>
            <person name="Pohl T."/>
            <person name="Merkel B.J."/>
            <person name="Hornburger P."/>
            <person name="Mueller R.-W."/>
            <person name="Bruemmer F."/>
            <person name="Labrenz M."/>
            <person name="Spormann A.M."/>
            <person name="Op Den Camp H."/>
            <person name="Overmann J."/>
            <person name="Amann R."/>
            <person name="Jetten M.S.M."/>
            <person name="Mascher T."/>
            <person name="Medema M.H."/>
            <person name="Devos D.P."/>
            <person name="Kaster A.-K."/>
            <person name="Ovreas L."/>
            <person name="Rohde M."/>
            <person name="Galperin M.Y."/>
            <person name="Jogler C."/>
        </authorList>
    </citation>
    <scope>NUCLEOTIDE SEQUENCE [LARGE SCALE GENOMIC DNA]</scope>
    <source>
        <strain evidence="8 9">Pla144</strain>
    </source>
</reference>
<evidence type="ECO:0000256" key="5">
    <source>
        <dbReference type="SAM" id="MobiDB-lite"/>
    </source>
</evidence>
<dbReference type="InterPro" id="IPR036249">
    <property type="entry name" value="Thioredoxin-like_sf"/>
</dbReference>
<protein>
    <submittedName>
        <fullName evidence="8">Thiol-disulfide oxidoreductase ResA</fullName>
    </submittedName>
</protein>
<dbReference type="RefSeq" id="WP_197530450.1">
    <property type="nucleotide sequence ID" value="NZ_SJPS01000002.1"/>
</dbReference>
<proteinExistence type="predicted"/>
<feature type="region of interest" description="Disordered" evidence="5">
    <location>
        <begin position="390"/>
        <end position="413"/>
    </location>
</feature>
<dbReference type="GO" id="GO:0030313">
    <property type="term" value="C:cell envelope"/>
    <property type="evidence" value="ECO:0007669"/>
    <property type="project" value="UniProtKB-SubCell"/>
</dbReference>
<dbReference type="SUPFAM" id="SSF52833">
    <property type="entry name" value="Thioredoxin-like"/>
    <property type="match status" value="1"/>
</dbReference>
<evidence type="ECO:0000256" key="1">
    <source>
        <dbReference type="ARBA" id="ARBA00004196"/>
    </source>
</evidence>
<dbReference type="GO" id="GO:0017004">
    <property type="term" value="P:cytochrome complex assembly"/>
    <property type="evidence" value="ECO:0007669"/>
    <property type="project" value="UniProtKB-KW"/>
</dbReference>
<dbReference type="PROSITE" id="PS51352">
    <property type="entry name" value="THIOREDOXIN_2"/>
    <property type="match status" value="1"/>
</dbReference>
<evidence type="ECO:0000313" key="9">
    <source>
        <dbReference type="Proteomes" id="UP000318437"/>
    </source>
</evidence>
<dbReference type="InterPro" id="IPR050553">
    <property type="entry name" value="Thioredoxin_ResA/DsbE_sf"/>
</dbReference>
<dbReference type="CDD" id="cd02966">
    <property type="entry name" value="TlpA_like_family"/>
    <property type="match status" value="1"/>
</dbReference>
<comment type="subcellular location">
    <subcellularLocation>
        <location evidence="1">Cell envelope</location>
    </subcellularLocation>
</comment>
<feature type="chain" id="PRO_5022732122" evidence="6">
    <location>
        <begin position="35"/>
        <end position="413"/>
    </location>
</feature>
<dbReference type="PROSITE" id="PS00194">
    <property type="entry name" value="THIOREDOXIN_1"/>
    <property type="match status" value="1"/>
</dbReference>